<evidence type="ECO:0000256" key="12">
    <source>
        <dbReference type="PIRSR" id="PIRSR600823-2"/>
    </source>
</evidence>
<sequence length="254" mass="27197">MFRLFHGVMEQAQQSDVQIGAKLIRIHFHSCFVEGCDGSILLINADGIESEQDADPNAGSATGFEVVDDIKAALENACHAVVSCADILAIASQVGVSLGGSDWEVELGRRDSRTANKAEANTALPSLFDDFDELTHSLSAMGLDSTDVVALSGAHTFGRAQCGTCSPCLYNFSGTGGPDPTLDSAFLNTLWQICPPSNDGDPMTDLDSSSPDSFDNNYFTNLQNNQGLLRTDQELTSGTPDFSQLVRRKPERVL</sequence>
<dbReference type="PROSITE" id="PS50873">
    <property type="entry name" value="PEROXIDASE_4"/>
    <property type="match status" value="1"/>
</dbReference>
<evidence type="ECO:0000256" key="10">
    <source>
        <dbReference type="ARBA" id="ARBA00023157"/>
    </source>
</evidence>
<evidence type="ECO:0000256" key="4">
    <source>
        <dbReference type="ARBA" id="ARBA00012313"/>
    </source>
</evidence>
<dbReference type="Gene3D" id="1.10.420.10">
    <property type="entry name" value="Peroxidase, domain 2"/>
    <property type="match status" value="1"/>
</dbReference>
<evidence type="ECO:0000259" key="16">
    <source>
        <dbReference type="PROSITE" id="PS50873"/>
    </source>
</evidence>
<dbReference type="GO" id="GO:0020037">
    <property type="term" value="F:heme binding"/>
    <property type="evidence" value="ECO:0007669"/>
    <property type="project" value="InterPro"/>
</dbReference>
<evidence type="ECO:0000313" key="17">
    <source>
        <dbReference type="EMBL" id="OWM73428.1"/>
    </source>
</evidence>
<feature type="binding site" description="axial binding residue" evidence="13">
    <location>
        <position position="155"/>
    </location>
    <ligand>
        <name>heme b</name>
        <dbReference type="ChEBI" id="CHEBI:60344"/>
    </ligand>
    <ligandPart>
        <name>Fe</name>
        <dbReference type="ChEBI" id="CHEBI:18248"/>
    </ligandPart>
</feature>
<dbReference type="PANTHER" id="PTHR31388">
    <property type="entry name" value="PEROXIDASE 72-RELATED"/>
    <property type="match status" value="1"/>
</dbReference>
<comment type="catalytic activity">
    <reaction evidence="1">
        <text>2 a phenolic donor + H2O2 = 2 a phenolic radical donor + 2 H2O</text>
        <dbReference type="Rhea" id="RHEA:56136"/>
        <dbReference type="ChEBI" id="CHEBI:15377"/>
        <dbReference type="ChEBI" id="CHEBI:16240"/>
        <dbReference type="ChEBI" id="CHEBI:139520"/>
        <dbReference type="ChEBI" id="CHEBI:139521"/>
        <dbReference type="EC" id="1.11.1.7"/>
    </reaction>
</comment>
<dbReference type="PROSITE" id="PS00435">
    <property type="entry name" value="PEROXIDASE_1"/>
    <property type="match status" value="1"/>
</dbReference>
<protein>
    <recommendedName>
        <fullName evidence="4">peroxidase</fullName>
        <ecNumber evidence="4">1.11.1.7</ecNumber>
    </recommendedName>
</protein>
<name>A0A218WLQ8_PUNGR</name>
<proteinExistence type="inferred from homology"/>
<comment type="similarity">
    <text evidence="3">Belongs to the peroxidase family. Ascorbate peroxidase subfamily.</text>
</comment>
<dbReference type="Gene3D" id="1.10.520.10">
    <property type="match status" value="1"/>
</dbReference>
<feature type="binding site" evidence="13">
    <location>
        <position position="156"/>
    </location>
    <ligand>
        <name>Ca(2+)</name>
        <dbReference type="ChEBI" id="CHEBI:29108"/>
        <label>2</label>
    </ligand>
</feature>
<evidence type="ECO:0000256" key="6">
    <source>
        <dbReference type="ARBA" id="ARBA00022617"/>
    </source>
</evidence>
<dbReference type="PRINTS" id="PR00461">
    <property type="entry name" value="PLPEROXIDASE"/>
</dbReference>
<dbReference type="GO" id="GO:0046872">
    <property type="term" value="F:metal ion binding"/>
    <property type="evidence" value="ECO:0007669"/>
    <property type="project" value="UniProtKB-KW"/>
</dbReference>
<evidence type="ECO:0000256" key="3">
    <source>
        <dbReference type="ARBA" id="ARBA00006873"/>
    </source>
</evidence>
<feature type="binding site" evidence="13">
    <location>
        <position position="39"/>
    </location>
    <ligand>
        <name>Ca(2+)</name>
        <dbReference type="ChEBI" id="CHEBI:29108"/>
        <label>1</label>
    </ligand>
</feature>
<feature type="active site" description="Proton acceptor" evidence="11">
    <location>
        <position position="29"/>
    </location>
</feature>
<dbReference type="Pfam" id="PF00141">
    <property type="entry name" value="peroxidase"/>
    <property type="match status" value="1"/>
</dbReference>
<keyword evidence="7 13" id="KW-0479">Metal-binding</keyword>
<feature type="binding site" evidence="13">
    <location>
        <position position="215"/>
    </location>
    <ligand>
        <name>Ca(2+)</name>
        <dbReference type="ChEBI" id="CHEBI:29108"/>
        <label>2</label>
    </ligand>
</feature>
<keyword evidence="10 15" id="KW-1015">Disulfide bond</keyword>
<dbReference type="InterPro" id="IPR002016">
    <property type="entry name" value="Haem_peroxidase"/>
</dbReference>
<evidence type="ECO:0000256" key="1">
    <source>
        <dbReference type="ARBA" id="ARBA00000189"/>
    </source>
</evidence>
<evidence type="ECO:0000256" key="14">
    <source>
        <dbReference type="PIRSR" id="PIRSR600823-4"/>
    </source>
</evidence>
<feature type="binding site" evidence="12">
    <location>
        <position position="125"/>
    </location>
    <ligand>
        <name>substrate</name>
    </ligand>
</feature>
<feature type="disulfide bond" evidence="15">
    <location>
        <begin position="162"/>
        <end position="194"/>
    </location>
</feature>
<evidence type="ECO:0000256" key="2">
    <source>
        <dbReference type="ARBA" id="ARBA00002322"/>
    </source>
</evidence>
<comment type="function">
    <text evidence="2">Removal of H(2)O(2), oxidation of toxic reductants, biosynthesis and degradation of lignin, suberization, auxin catabolism, response to environmental stresses such as wounding, pathogen attack and oxidative stress. These functions might be dependent on each isozyme/isoform in each plant tissue.</text>
</comment>
<dbReference type="InterPro" id="IPR019794">
    <property type="entry name" value="Peroxidases_AS"/>
</dbReference>
<dbReference type="InterPro" id="IPR000823">
    <property type="entry name" value="Peroxidase_pln"/>
</dbReference>
<comment type="caution">
    <text evidence="17">The sequence shown here is derived from an EMBL/GenBank/DDBJ whole genome shotgun (WGS) entry which is preliminary data.</text>
</comment>
<evidence type="ECO:0000256" key="7">
    <source>
        <dbReference type="ARBA" id="ARBA00022723"/>
    </source>
</evidence>
<dbReference type="Proteomes" id="UP000197138">
    <property type="component" value="Unassembled WGS sequence"/>
</dbReference>
<keyword evidence="8" id="KW-0560">Oxidoreductase</keyword>
<dbReference type="InterPro" id="IPR019793">
    <property type="entry name" value="Peroxidases_heam-ligand_BS"/>
</dbReference>
<dbReference type="PRINTS" id="PR00458">
    <property type="entry name" value="PEROXIDASE"/>
</dbReference>
<dbReference type="GO" id="GO:0042744">
    <property type="term" value="P:hydrogen peroxide catabolic process"/>
    <property type="evidence" value="ECO:0007669"/>
    <property type="project" value="InterPro"/>
</dbReference>
<dbReference type="GO" id="GO:0006979">
    <property type="term" value="P:response to oxidative stress"/>
    <property type="evidence" value="ECO:0007669"/>
    <property type="project" value="InterPro"/>
</dbReference>
<comment type="cofactor">
    <cofactor evidence="13">
        <name>heme b</name>
        <dbReference type="ChEBI" id="CHEBI:60344"/>
    </cofactor>
    <text evidence="13">Binds 1 heme b (iron(II)-protoporphyrin IX) group per subunit.</text>
</comment>
<feature type="binding site" evidence="13">
    <location>
        <position position="37"/>
    </location>
    <ligand>
        <name>Ca(2+)</name>
        <dbReference type="ChEBI" id="CHEBI:29108"/>
        <label>1</label>
    </ligand>
</feature>
<dbReference type="InterPro" id="IPR010255">
    <property type="entry name" value="Haem_peroxidase_sf"/>
</dbReference>
<evidence type="ECO:0000313" key="18">
    <source>
        <dbReference type="Proteomes" id="UP000197138"/>
    </source>
</evidence>
<dbReference type="EMBL" id="MTKT01003950">
    <property type="protein sequence ID" value="OWM73428.1"/>
    <property type="molecule type" value="Genomic_DNA"/>
</dbReference>
<dbReference type="InterPro" id="IPR033905">
    <property type="entry name" value="Secretory_peroxidase"/>
</dbReference>
<feature type="binding site" evidence="13">
    <location>
        <position position="33"/>
    </location>
    <ligand>
        <name>Ca(2+)</name>
        <dbReference type="ChEBI" id="CHEBI:29108"/>
        <label>1</label>
    </ligand>
</feature>
<keyword evidence="9 13" id="KW-0408">Iron</keyword>
<organism evidence="17 18">
    <name type="scientific">Punica granatum</name>
    <name type="common">Pomegranate</name>
    <dbReference type="NCBI Taxonomy" id="22663"/>
    <lineage>
        <taxon>Eukaryota</taxon>
        <taxon>Viridiplantae</taxon>
        <taxon>Streptophyta</taxon>
        <taxon>Embryophyta</taxon>
        <taxon>Tracheophyta</taxon>
        <taxon>Spermatophyta</taxon>
        <taxon>Magnoliopsida</taxon>
        <taxon>eudicotyledons</taxon>
        <taxon>Gunneridae</taxon>
        <taxon>Pentapetalae</taxon>
        <taxon>rosids</taxon>
        <taxon>malvids</taxon>
        <taxon>Myrtales</taxon>
        <taxon>Lythraceae</taxon>
        <taxon>Punica</taxon>
    </lineage>
</organism>
<keyword evidence="6" id="KW-0349">Heme</keyword>
<dbReference type="SUPFAM" id="SSF48113">
    <property type="entry name" value="Heme-dependent peroxidases"/>
    <property type="match status" value="1"/>
</dbReference>
<evidence type="ECO:0000256" key="11">
    <source>
        <dbReference type="PIRSR" id="PIRSR600823-1"/>
    </source>
</evidence>
<reference evidence="18" key="1">
    <citation type="journal article" date="2017" name="Plant J.">
        <title>The pomegranate (Punica granatum L.) genome and the genomics of punicalagin biosynthesis.</title>
        <authorList>
            <person name="Qin G."/>
            <person name="Xu C."/>
            <person name="Ming R."/>
            <person name="Tang H."/>
            <person name="Guyot R."/>
            <person name="Kramer E.M."/>
            <person name="Hu Y."/>
            <person name="Yi X."/>
            <person name="Qi Y."/>
            <person name="Xu X."/>
            <person name="Gao Z."/>
            <person name="Pan H."/>
            <person name="Jian J."/>
            <person name="Tian Y."/>
            <person name="Yue Z."/>
            <person name="Xu Y."/>
        </authorList>
    </citation>
    <scope>NUCLEOTIDE SEQUENCE [LARGE SCALE GENOMIC DNA]</scope>
    <source>
        <strain evidence="18">cv. Dabenzi</strain>
    </source>
</reference>
<dbReference type="PROSITE" id="PS00436">
    <property type="entry name" value="PEROXIDASE_2"/>
    <property type="match status" value="1"/>
</dbReference>
<dbReference type="CDD" id="cd00693">
    <property type="entry name" value="secretory_peroxidase"/>
    <property type="match status" value="1"/>
</dbReference>
<evidence type="ECO:0000256" key="15">
    <source>
        <dbReference type="PIRSR" id="PIRSR600823-5"/>
    </source>
</evidence>
<dbReference type="AlphaFoldDB" id="A0A218WLQ8"/>
<evidence type="ECO:0000256" key="9">
    <source>
        <dbReference type="ARBA" id="ARBA00023004"/>
    </source>
</evidence>
<dbReference type="FunFam" id="1.10.420.10:FF:000001">
    <property type="entry name" value="Peroxidase"/>
    <property type="match status" value="1"/>
</dbReference>
<feature type="binding site" evidence="13">
    <location>
        <position position="35"/>
    </location>
    <ligand>
        <name>Ca(2+)</name>
        <dbReference type="ChEBI" id="CHEBI:29108"/>
        <label>1</label>
    </ligand>
</feature>
<feature type="site" description="Transition state stabilizer" evidence="14">
    <location>
        <position position="25"/>
    </location>
</feature>
<dbReference type="EC" id="1.11.1.7" evidence="4"/>
<feature type="disulfide bond" evidence="15">
    <location>
        <begin position="31"/>
        <end position="36"/>
    </location>
</feature>
<evidence type="ECO:0000256" key="5">
    <source>
        <dbReference type="ARBA" id="ARBA00022559"/>
    </source>
</evidence>
<keyword evidence="13" id="KW-0106">Calcium</keyword>
<feature type="domain" description="Plant heme peroxidase family profile" evidence="16">
    <location>
        <begin position="1"/>
        <end position="254"/>
    </location>
</feature>
<comment type="cofactor">
    <cofactor evidence="13">
        <name>Ca(2+)</name>
        <dbReference type="ChEBI" id="CHEBI:29108"/>
    </cofactor>
    <text evidence="13">Binds 2 calcium ions per subunit.</text>
</comment>
<dbReference type="PANTHER" id="PTHR31388:SF147">
    <property type="entry name" value="PEROXIDASE 58"/>
    <property type="match status" value="1"/>
</dbReference>
<feature type="binding site" evidence="13">
    <location>
        <position position="51"/>
    </location>
    <ligand>
        <name>Ca(2+)</name>
        <dbReference type="ChEBI" id="CHEBI:29108"/>
        <label>1</label>
    </ligand>
</feature>
<accession>A0A218WLQ8</accession>
<evidence type="ECO:0000256" key="13">
    <source>
        <dbReference type="PIRSR" id="PIRSR600823-3"/>
    </source>
</evidence>
<gene>
    <name evidence="17" type="ORF">CDL15_Pgr026527</name>
</gene>
<evidence type="ECO:0000256" key="8">
    <source>
        <dbReference type="ARBA" id="ARBA00023002"/>
    </source>
</evidence>
<keyword evidence="5" id="KW-0575">Peroxidase</keyword>
<dbReference type="GO" id="GO:0140825">
    <property type="term" value="F:lactoperoxidase activity"/>
    <property type="evidence" value="ECO:0007669"/>
    <property type="project" value="UniProtKB-EC"/>
</dbReference>
<feature type="binding site" evidence="13">
    <location>
        <position position="207"/>
    </location>
    <ligand>
        <name>Ca(2+)</name>
        <dbReference type="ChEBI" id="CHEBI:29108"/>
        <label>2</label>
    </ligand>
</feature>